<evidence type="ECO:0008006" key="3">
    <source>
        <dbReference type="Google" id="ProtNLM"/>
    </source>
</evidence>
<organism evidence="2">
    <name type="scientific">Cellulosimicrobium sp. ES-005</name>
    <dbReference type="NCBI Taxonomy" id="3163031"/>
    <lineage>
        <taxon>Bacteria</taxon>
        <taxon>Bacillati</taxon>
        <taxon>Actinomycetota</taxon>
        <taxon>Actinomycetes</taxon>
        <taxon>Micrococcales</taxon>
        <taxon>Promicromonosporaceae</taxon>
        <taxon>Cellulosimicrobium</taxon>
    </lineage>
</organism>
<gene>
    <name evidence="2" type="ORF">ABRQ22_14955</name>
</gene>
<dbReference type="RefSeq" id="WP_353707288.1">
    <property type="nucleotide sequence ID" value="NZ_CP159290.1"/>
</dbReference>
<evidence type="ECO:0000313" key="2">
    <source>
        <dbReference type="EMBL" id="XCH28884.1"/>
    </source>
</evidence>
<reference evidence="2" key="1">
    <citation type="submission" date="2024-06" db="EMBL/GenBank/DDBJ databases">
        <title>Complete genome sequence of the cellulolytic actinobacterium, Cellulosimicrobium ES-005.</title>
        <authorList>
            <person name="Matthews C.T."/>
            <person name="Underwood K.D."/>
            <person name="Ghanchi K.M."/>
            <person name="Fields S.D."/>
            <person name="Gardner S.G."/>
        </authorList>
    </citation>
    <scope>NUCLEOTIDE SEQUENCE</scope>
    <source>
        <strain evidence="2">ES-005</strain>
    </source>
</reference>
<sequence>MIPRTFRKLPARIAFIDGDEGGGGSSAPDETPAPETPAEDAPAEEVAAEEAPAAEDDSAKDGEGTDAQSLDELPAWAQAEVKRLRAENAKRRTTNTELTEKLAAAKTPEEFEAAVGELQAANAQLERDATVAKLQHQHGLDDDVVALLEDVPTDKLADRAAALARLATGGVERDPSGGLTPDAGGDGFDPVKAAREHRSRRRY</sequence>
<dbReference type="AlphaFoldDB" id="A0AAU8FZJ5"/>
<feature type="region of interest" description="Disordered" evidence="1">
    <location>
        <begin position="1"/>
        <end position="73"/>
    </location>
</feature>
<feature type="compositionally biased region" description="Acidic residues" evidence="1">
    <location>
        <begin position="37"/>
        <end position="56"/>
    </location>
</feature>
<accession>A0AAU8FZJ5</accession>
<dbReference type="EMBL" id="CP159290">
    <property type="protein sequence ID" value="XCH28884.1"/>
    <property type="molecule type" value="Genomic_DNA"/>
</dbReference>
<feature type="region of interest" description="Disordered" evidence="1">
    <location>
        <begin position="166"/>
        <end position="203"/>
    </location>
</feature>
<protein>
    <recommendedName>
        <fullName evidence="3">Scaffolding protein</fullName>
    </recommendedName>
</protein>
<proteinExistence type="predicted"/>
<feature type="region of interest" description="Disordered" evidence="1">
    <location>
        <begin position="85"/>
        <end position="105"/>
    </location>
</feature>
<feature type="compositionally biased region" description="Basic residues" evidence="1">
    <location>
        <begin position="1"/>
        <end position="10"/>
    </location>
</feature>
<name>A0AAU8FZJ5_9MICO</name>
<evidence type="ECO:0000256" key="1">
    <source>
        <dbReference type="SAM" id="MobiDB-lite"/>
    </source>
</evidence>